<dbReference type="PRINTS" id="PR01576">
    <property type="entry name" value="PDEFORMYLASE"/>
</dbReference>
<dbReference type="GO" id="GO:0046872">
    <property type="term" value="F:metal ion binding"/>
    <property type="evidence" value="ECO:0007669"/>
    <property type="project" value="UniProtKB-KW"/>
</dbReference>
<proteinExistence type="inferred from homology"/>
<protein>
    <recommendedName>
        <fullName evidence="2">Peptide deformylase</fullName>
        <shortName evidence="2">PDF</shortName>
        <ecNumber evidence="2">3.5.1.88</ecNumber>
    </recommendedName>
    <alternativeName>
        <fullName evidence="2">Polypeptide deformylase</fullName>
    </alternativeName>
</protein>
<dbReference type="Proteomes" id="UP000594688">
    <property type="component" value="Chromosome"/>
</dbReference>
<keyword evidence="2" id="KW-0648">Protein biosynthesis</keyword>
<dbReference type="InterPro" id="IPR023635">
    <property type="entry name" value="Peptide_deformylase"/>
</dbReference>
<dbReference type="GO" id="GO:0006412">
    <property type="term" value="P:translation"/>
    <property type="evidence" value="ECO:0007669"/>
    <property type="project" value="UniProtKB-UniRule"/>
</dbReference>
<feature type="binding site" evidence="2">
    <location>
        <position position="142"/>
    </location>
    <ligand>
        <name>Fe cation</name>
        <dbReference type="ChEBI" id="CHEBI:24875"/>
    </ligand>
</feature>
<dbReference type="SUPFAM" id="SSF56420">
    <property type="entry name" value="Peptide deformylase"/>
    <property type="match status" value="1"/>
</dbReference>
<dbReference type="NCBIfam" id="TIGR00079">
    <property type="entry name" value="pept_deformyl"/>
    <property type="match status" value="1"/>
</dbReference>
<dbReference type="Pfam" id="PF01327">
    <property type="entry name" value="Pep_deformylase"/>
    <property type="match status" value="1"/>
</dbReference>
<feature type="binding site" evidence="2">
    <location>
        <position position="138"/>
    </location>
    <ligand>
        <name>Fe cation</name>
        <dbReference type="ChEBI" id="CHEBI:24875"/>
    </ligand>
</feature>
<dbReference type="KEGG" id="nli:G3M70_09825"/>
<evidence type="ECO:0000256" key="2">
    <source>
        <dbReference type="HAMAP-Rule" id="MF_00163"/>
    </source>
</evidence>
<keyword evidence="2" id="KW-0479">Metal-binding</keyword>
<dbReference type="Gene3D" id="3.90.45.10">
    <property type="entry name" value="Peptide deformylase"/>
    <property type="match status" value="1"/>
</dbReference>
<sequence length="165" mass="18545">MAQLEILTFPNERLKQVSQPVEVFDDDLRSFLKDLEETMDGGPSSVGIAAPQVGRFERIVLVDVSAKPKTPNHGRLFLINPKIVTEQGQVVGREGCLSVPDLTGNVSRAETIELEAQDGNGNPLNFKMEGFEARAVQHEMDHLDGLLFLDRLVSRRDLFRRKKYK</sequence>
<evidence type="ECO:0000313" key="3">
    <source>
        <dbReference type="EMBL" id="QPJ62151.1"/>
    </source>
</evidence>
<dbReference type="InterPro" id="IPR036821">
    <property type="entry name" value="Peptide_deformylase_sf"/>
</dbReference>
<name>A0A7T0BWH4_9BACT</name>
<comment type="function">
    <text evidence="2">Removes the formyl group from the N-terminal Met of newly synthesized proteins. Requires at least a dipeptide for an efficient rate of reaction. N-terminal L-methionine is a prerequisite for activity but the enzyme has broad specificity at other positions.</text>
</comment>
<dbReference type="CDD" id="cd00487">
    <property type="entry name" value="Pep_deformylase"/>
    <property type="match status" value="1"/>
</dbReference>
<dbReference type="AlphaFoldDB" id="A0A7T0BWH4"/>
<dbReference type="HAMAP" id="MF_00163">
    <property type="entry name" value="Pep_deformylase"/>
    <property type="match status" value="1"/>
</dbReference>
<evidence type="ECO:0000313" key="4">
    <source>
        <dbReference type="Proteomes" id="UP000594688"/>
    </source>
</evidence>
<dbReference type="PANTHER" id="PTHR10458:SF22">
    <property type="entry name" value="PEPTIDE DEFORMYLASE"/>
    <property type="match status" value="1"/>
</dbReference>
<dbReference type="PIRSF" id="PIRSF004749">
    <property type="entry name" value="Pep_def"/>
    <property type="match status" value="1"/>
</dbReference>
<organism evidence="3 4">
    <name type="scientific">Candidatus Nitronauta litoralis</name>
    <dbReference type="NCBI Taxonomy" id="2705533"/>
    <lineage>
        <taxon>Bacteria</taxon>
        <taxon>Pseudomonadati</taxon>
        <taxon>Nitrospinota/Tectimicrobiota group</taxon>
        <taxon>Nitrospinota</taxon>
        <taxon>Nitrospinia</taxon>
        <taxon>Nitrospinales</taxon>
        <taxon>Nitrospinaceae</taxon>
        <taxon>Candidatus Nitronauta</taxon>
    </lineage>
</organism>
<reference evidence="3 4" key="1">
    <citation type="submission" date="2020-02" db="EMBL/GenBank/DDBJ databases">
        <title>Genomic and physiological characterization of two novel Nitrospinaceae genera.</title>
        <authorList>
            <person name="Mueller A.J."/>
            <person name="Jung M.-Y."/>
            <person name="Strachan C.R."/>
            <person name="Herbold C.W."/>
            <person name="Kirkegaard R.H."/>
            <person name="Daims H."/>
        </authorList>
    </citation>
    <scope>NUCLEOTIDE SEQUENCE [LARGE SCALE GENOMIC DNA]</scope>
    <source>
        <strain evidence="3">EB</strain>
    </source>
</reference>
<evidence type="ECO:0000256" key="1">
    <source>
        <dbReference type="ARBA" id="ARBA00010759"/>
    </source>
</evidence>
<comment type="cofactor">
    <cofactor evidence="2">
        <name>Fe(2+)</name>
        <dbReference type="ChEBI" id="CHEBI:29033"/>
    </cofactor>
    <text evidence="2">Binds 1 Fe(2+) ion.</text>
</comment>
<comment type="similarity">
    <text evidence="1 2">Belongs to the polypeptide deformylase family.</text>
</comment>
<feature type="active site" evidence="2">
    <location>
        <position position="139"/>
    </location>
</feature>
<dbReference type="EMBL" id="CP048685">
    <property type="protein sequence ID" value="QPJ62151.1"/>
    <property type="molecule type" value="Genomic_DNA"/>
</dbReference>
<keyword evidence="2" id="KW-0408">Iron</keyword>
<dbReference type="NCBIfam" id="NF001159">
    <property type="entry name" value="PRK00150.1-3"/>
    <property type="match status" value="1"/>
</dbReference>
<accession>A0A7T0BWH4</accession>
<dbReference type="PANTHER" id="PTHR10458">
    <property type="entry name" value="PEPTIDE DEFORMYLASE"/>
    <property type="match status" value="1"/>
</dbReference>
<dbReference type="GO" id="GO:0042586">
    <property type="term" value="F:peptide deformylase activity"/>
    <property type="evidence" value="ECO:0007669"/>
    <property type="project" value="UniProtKB-UniRule"/>
</dbReference>
<dbReference type="EC" id="3.5.1.88" evidence="2"/>
<gene>
    <name evidence="2 3" type="primary">def</name>
    <name evidence="3" type="ORF">G3M70_09825</name>
</gene>
<feature type="binding site" evidence="2">
    <location>
        <position position="96"/>
    </location>
    <ligand>
        <name>Fe cation</name>
        <dbReference type="ChEBI" id="CHEBI:24875"/>
    </ligand>
</feature>
<keyword evidence="2 3" id="KW-0378">Hydrolase</keyword>
<comment type="catalytic activity">
    <reaction evidence="2">
        <text>N-terminal N-formyl-L-methionyl-[peptide] + H2O = N-terminal L-methionyl-[peptide] + formate</text>
        <dbReference type="Rhea" id="RHEA:24420"/>
        <dbReference type="Rhea" id="RHEA-COMP:10639"/>
        <dbReference type="Rhea" id="RHEA-COMP:10640"/>
        <dbReference type="ChEBI" id="CHEBI:15377"/>
        <dbReference type="ChEBI" id="CHEBI:15740"/>
        <dbReference type="ChEBI" id="CHEBI:49298"/>
        <dbReference type="ChEBI" id="CHEBI:64731"/>
        <dbReference type="EC" id="3.5.1.88"/>
    </reaction>
</comment>